<accession>A0A174I383</accession>
<name>A0A174I383_9BACE</name>
<gene>
    <name evidence="1" type="ORF">ERS852461_01189</name>
</gene>
<protein>
    <submittedName>
        <fullName evidence="1">Uncharacterized protein</fullName>
    </submittedName>
</protein>
<sequence>MLFFLSKKVAQSNKEYTGNPLYEIDKEADYKNISELGERFNPGTCICHNSSNINHESEKKAYQVNVSFPSDFLGGNNDIFHNLKFHVRDFIFIWEKDAALFFHGLIAEQAKYRGTISFFYYILCFFAGDTRLAERREDNI</sequence>
<dbReference type="AlphaFoldDB" id="A0A174I383"/>
<organism evidence="1 2">
    <name type="scientific">Bacteroides faecis</name>
    <dbReference type="NCBI Taxonomy" id="674529"/>
    <lineage>
        <taxon>Bacteria</taxon>
        <taxon>Pseudomonadati</taxon>
        <taxon>Bacteroidota</taxon>
        <taxon>Bacteroidia</taxon>
        <taxon>Bacteroidales</taxon>
        <taxon>Bacteroidaceae</taxon>
        <taxon>Bacteroides</taxon>
    </lineage>
</organism>
<dbReference type="Proteomes" id="UP000095606">
    <property type="component" value="Unassembled WGS sequence"/>
</dbReference>
<dbReference type="EMBL" id="CZAE01000004">
    <property type="protein sequence ID" value="CUO81604.1"/>
    <property type="molecule type" value="Genomic_DNA"/>
</dbReference>
<reference evidence="1 2" key="1">
    <citation type="submission" date="2015-09" db="EMBL/GenBank/DDBJ databases">
        <authorList>
            <consortium name="Pathogen Informatics"/>
        </authorList>
    </citation>
    <scope>NUCLEOTIDE SEQUENCE [LARGE SCALE GENOMIC DNA]</scope>
    <source>
        <strain evidence="1 2">2789STDY5834846</strain>
    </source>
</reference>
<evidence type="ECO:0000313" key="2">
    <source>
        <dbReference type="Proteomes" id="UP000095606"/>
    </source>
</evidence>
<proteinExistence type="predicted"/>
<evidence type="ECO:0000313" key="1">
    <source>
        <dbReference type="EMBL" id="CUO81604.1"/>
    </source>
</evidence>